<evidence type="ECO:0000313" key="4">
    <source>
        <dbReference type="Proteomes" id="UP001152484"/>
    </source>
</evidence>
<gene>
    <name evidence="3" type="ORF">CEURO_LOCUS12759</name>
</gene>
<feature type="transmembrane region" description="Helical" evidence="1">
    <location>
        <begin position="20"/>
        <end position="39"/>
    </location>
</feature>
<keyword evidence="4" id="KW-1185">Reference proteome</keyword>
<dbReference type="PANTHER" id="PTHR47291:SF1">
    <property type="entry name" value="PEPTIDE UPSTREAM PROTEIN"/>
    <property type="match status" value="1"/>
</dbReference>
<protein>
    <recommendedName>
        <fullName evidence="2">Methyltransferase type 11 domain-containing protein</fullName>
    </recommendedName>
</protein>
<dbReference type="InterPro" id="IPR013216">
    <property type="entry name" value="Methyltransf_11"/>
</dbReference>
<accession>A0A9P1ECK9</accession>
<dbReference type="PANTHER" id="PTHR47291">
    <property type="entry name" value="PEPTIDE UPSTREAM PROTEIN"/>
    <property type="match status" value="1"/>
</dbReference>
<feature type="domain" description="Methyltransferase type 11" evidence="2">
    <location>
        <begin position="145"/>
        <end position="185"/>
    </location>
</feature>
<dbReference type="OrthoDB" id="1076011at2759"/>
<dbReference type="Pfam" id="PF08241">
    <property type="entry name" value="Methyltransf_11"/>
    <property type="match status" value="1"/>
</dbReference>
<dbReference type="Proteomes" id="UP001152484">
    <property type="component" value="Unassembled WGS sequence"/>
</dbReference>
<dbReference type="InterPro" id="IPR029063">
    <property type="entry name" value="SAM-dependent_MTases_sf"/>
</dbReference>
<dbReference type="GO" id="GO:0009820">
    <property type="term" value="P:alkaloid metabolic process"/>
    <property type="evidence" value="ECO:0007669"/>
    <property type="project" value="UniProtKB-KW"/>
</dbReference>
<comment type="caution">
    <text evidence="3">The sequence shown here is derived from an EMBL/GenBank/DDBJ whole genome shotgun (WGS) entry which is preliminary data.</text>
</comment>
<dbReference type="AlphaFoldDB" id="A0A9P1ECK9"/>
<dbReference type="GO" id="GO:0008757">
    <property type="term" value="F:S-adenosylmethionine-dependent methyltransferase activity"/>
    <property type="evidence" value="ECO:0007669"/>
    <property type="project" value="InterPro"/>
</dbReference>
<evidence type="ECO:0000256" key="1">
    <source>
        <dbReference type="SAM" id="Phobius"/>
    </source>
</evidence>
<evidence type="ECO:0000259" key="2">
    <source>
        <dbReference type="Pfam" id="PF08241"/>
    </source>
</evidence>
<keyword evidence="1" id="KW-1133">Transmembrane helix</keyword>
<sequence>MDLKALKWQAVRSSLMKRLVLKLLMFGAGTMIILFVQMGHDVQFSDPWMLSDSECSHLNFSMNPSAFNFTRLFGVMPFPCRADEILAKNVFEELMVNSFLDSDVKSLCVGEGADAAVLALRDLGFSDVSGVSSHPFFSLMKRRFMYELDFDDDAFDFVFSRSLDRVSVPALLVLEIERVLRPGGSGAMLLGDHSFYSGNLVKHATPVSSFLKSSDVVHVSAVGPFTLVLFKKRFEGGDMALDLFERFELPDHCPSVANSISLMPYIEPLVNDETNISYLPQLTDISSRKKLIYINLGAGELVDTTITKMLNSNYPFPRQAMDAYVIDHNAYALSLYVKTPGITFVYHPGLAGEEEMEQDINYADDEDLEDEKDFDFIRWFNETVSGGEEVFVVLMMNARPVELGILDELFRTGLICRVDELFLRCSDTTVWKPARCGDCMSLLKSLRNSGVFAHWF</sequence>
<keyword evidence="1" id="KW-0472">Membrane</keyword>
<dbReference type="EMBL" id="CAMAPE010000031">
    <property type="protein sequence ID" value="CAH9094485.1"/>
    <property type="molecule type" value="Genomic_DNA"/>
</dbReference>
<organism evidence="3 4">
    <name type="scientific">Cuscuta europaea</name>
    <name type="common">European dodder</name>
    <dbReference type="NCBI Taxonomy" id="41803"/>
    <lineage>
        <taxon>Eukaryota</taxon>
        <taxon>Viridiplantae</taxon>
        <taxon>Streptophyta</taxon>
        <taxon>Embryophyta</taxon>
        <taxon>Tracheophyta</taxon>
        <taxon>Spermatophyta</taxon>
        <taxon>Magnoliopsida</taxon>
        <taxon>eudicotyledons</taxon>
        <taxon>Gunneridae</taxon>
        <taxon>Pentapetalae</taxon>
        <taxon>asterids</taxon>
        <taxon>lamiids</taxon>
        <taxon>Solanales</taxon>
        <taxon>Convolvulaceae</taxon>
        <taxon>Cuscuteae</taxon>
        <taxon>Cuscuta</taxon>
        <taxon>Cuscuta subgen. Cuscuta</taxon>
    </lineage>
</organism>
<proteinExistence type="predicted"/>
<name>A0A9P1ECK9_CUSEU</name>
<dbReference type="SUPFAM" id="SSF53335">
    <property type="entry name" value="S-adenosyl-L-methionine-dependent methyltransferases"/>
    <property type="match status" value="1"/>
</dbReference>
<evidence type="ECO:0000313" key="3">
    <source>
        <dbReference type="EMBL" id="CAH9094485.1"/>
    </source>
</evidence>
<reference evidence="3" key="1">
    <citation type="submission" date="2022-07" db="EMBL/GenBank/DDBJ databases">
        <authorList>
            <person name="Macas J."/>
            <person name="Novak P."/>
            <person name="Neumann P."/>
        </authorList>
    </citation>
    <scope>NUCLEOTIDE SEQUENCE</scope>
</reference>
<keyword evidence="1" id="KW-0812">Transmembrane</keyword>